<dbReference type="InterPro" id="IPR005467">
    <property type="entry name" value="His_kinase_dom"/>
</dbReference>
<dbReference type="InterPro" id="IPR000700">
    <property type="entry name" value="PAS-assoc_C"/>
</dbReference>
<feature type="domain" description="Histidine kinase" evidence="8">
    <location>
        <begin position="273"/>
        <end position="476"/>
    </location>
</feature>
<dbReference type="Pfam" id="PF08448">
    <property type="entry name" value="PAS_4"/>
    <property type="match status" value="1"/>
</dbReference>
<dbReference type="SUPFAM" id="SSF55874">
    <property type="entry name" value="ATPase domain of HSP90 chaperone/DNA topoisomerase II/histidine kinase"/>
    <property type="match status" value="1"/>
</dbReference>
<dbReference type="GO" id="GO:0000160">
    <property type="term" value="P:phosphorelay signal transduction system"/>
    <property type="evidence" value="ECO:0007669"/>
    <property type="project" value="UniProtKB-KW"/>
</dbReference>
<evidence type="ECO:0000256" key="2">
    <source>
        <dbReference type="ARBA" id="ARBA00012438"/>
    </source>
</evidence>
<evidence type="ECO:0000256" key="4">
    <source>
        <dbReference type="ARBA" id="ARBA00022679"/>
    </source>
</evidence>
<dbReference type="InterPro" id="IPR003661">
    <property type="entry name" value="HisK_dim/P_dom"/>
</dbReference>
<sequence length="482" mass="52790">MASDEDAATALRAFQEAVEHAGHSIYWTDLSGQIEYVNPAFEDQTGYPAEEAVGSNASILQSGAHDDRFYERLWDTILGGDVWDGEIINERRSGERYVAAQTISPVTDESGDITRFVAVNEEITELRQYQEQLERERDRFAALLDAVPAPLVLAAFDGGDPVVKQTNDAFRETFGFSARELGGSPLDTFIVDDAASQEATEINAQVRDGERVHREVARRTAAGDRRTFLLTATPLSWGDETDVLATYIDITDRNEAKRRLERRTEELEDFANVVSHDLRSPLNVATGHLDLLAKECDSPHIDTIRNAHTRMQELIENILMLAKQGRSVDETQPVDLAACASRSWETVDTGDAAIGIETAKTVHADESRLRQLFGNLFRNSVEHGSTGSRPGADDSVEYGGSDVTVTVGDLADGFYVADDGPGIPEAEQSEVFDAGHTSTEDGTGFGLSIVQEIVDAHGWSIAITDSEHGGARFEITDVRRVS</sequence>
<proteinExistence type="predicted"/>
<reference evidence="11 12" key="1">
    <citation type="journal article" date="2019" name="Int. J. Syst. Evol. Microbiol.">
        <title>The Global Catalogue of Microorganisms (GCM) 10K type strain sequencing project: providing services to taxonomists for standard genome sequencing and annotation.</title>
        <authorList>
            <consortium name="The Broad Institute Genomics Platform"/>
            <consortium name="The Broad Institute Genome Sequencing Center for Infectious Disease"/>
            <person name="Wu L."/>
            <person name="Ma J."/>
        </authorList>
    </citation>
    <scope>NUCLEOTIDE SEQUENCE [LARGE SCALE GENOMIC DNA]</scope>
    <source>
        <strain evidence="11 12">CGMCC 1.12689</strain>
    </source>
</reference>
<keyword evidence="3" id="KW-0597">Phosphoprotein</keyword>
<dbReference type="InterPro" id="IPR013767">
    <property type="entry name" value="PAS_fold"/>
</dbReference>
<keyword evidence="5" id="KW-0418">Kinase</keyword>
<comment type="catalytic activity">
    <reaction evidence="1">
        <text>ATP + protein L-histidine = ADP + protein N-phospho-L-histidine.</text>
        <dbReference type="EC" id="2.7.13.3"/>
    </reaction>
</comment>
<dbReference type="EMBL" id="JBHUDB010000001">
    <property type="protein sequence ID" value="MFD1569811.1"/>
    <property type="molecule type" value="Genomic_DNA"/>
</dbReference>
<evidence type="ECO:0000256" key="5">
    <source>
        <dbReference type="ARBA" id="ARBA00022777"/>
    </source>
</evidence>
<evidence type="ECO:0000259" key="9">
    <source>
        <dbReference type="PROSITE" id="PS50112"/>
    </source>
</evidence>
<keyword evidence="12" id="KW-1185">Reference proteome</keyword>
<gene>
    <name evidence="11" type="ORF">ACFR9T_04305</name>
</gene>
<dbReference type="GO" id="GO:0004673">
    <property type="term" value="F:protein histidine kinase activity"/>
    <property type="evidence" value="ECO:0007669"/>
    <property type="project" value="UniProtKB-EC"/>
</dbReference>
<dbReference type="Gene3D" id="3.30.565.10">
    <property type="entry name" value="Histidine kinase-like ATPase, C-terminal domain"/>
    <property type="match status" value="1"/>
</dbReference>
<dbReference type="PROSITE" id="PS50112">
    <property type="entry name" value="PAS"/>
    <property type="match status" value="2"/>
</dbReference>
<dbReference type="InterPro" id="IPR050736">
    <property type="entry name" value="Sensor_HK_Regulatory"/>
</dbReference>
<dbReference type="Pfam" id="PF00512">
    <property type="entry name" value="HisKA"/>
    <property type="match status" value="1"/>
</dbReference>
<evidence type="ECO:0000313" key="11">
    <source>
        <dbReference type="EMBL" id="MFD1569811.1"/>
    </source>
</evidence>
<dbReference type="PROSITE" id="PS50109">
    <property type="entry name" value="HIS_KIN"/>
    <property type="match status" value="1"/>
</dbReference>
<keyword evidence="4" id="KW-0808">Transferase</keyword>
<dbReference type="NCBIfam" id="TIGR00229">
    <property type="entry name" value="sensory_box"/>
    <property type="match status" value="2"/>
</dbReference>
<dbReference type="SMART" id="SM00387">
    <property type="entry name" value="HATPase_c"/>
    <property type="match status" value="1"/>
</dbReference>
<dbReference type="PANTHER" id="PTHR43711:SF1">
    <property type="entry name" value="HISTIDINE KINASE 1"/>
    <property type="match status" value="1"/>
</dbReference>
<evidence type="ECO:0000313" key="12">
    <source>
        <dbReference type="Proteomes" id="UP001597185"/>
    </source>
</evidence>
<dbReference type="RefSeq" id="WP_256418227.1">
    <property type="nucleotide sequence ID" value="NZ_JANHDL010000005.1"/>
</dbReference>
<protein>
    <recommendedName>
        <fullName evidence="2">histidine kinase</fullName>
        <ecNumber evidence="2">2.7.13.3</ecNumber>
    </recommendedName>
</protein>
<dbReference type="PANTHER" id="PTHR43711">
    <property type="entry name" value="TWO-COMPONENT HISTIDINE KINASE"/>
    <property type="match status" value="1"/>
</dbReference>
<dbReference type="Gene3D" id="1.10.287.130">
    <property type="match status" value="1"/>
</dbReference>
<evidence type="ECO:0000256" key="6">
    <source>
        <dbReference type="ARBA" id="ARBA00023012"/>
    </source>
</evidence>
<dbReference type="CDD" id="cd00082">
    <property type="entry name" value="HisKA"/>
    <property type="match status" value="1"/>
</dbReference>
<dbReference type="Pfam" id="PF00989">
    <property type="entry name" value="PAS"/>
    <property type="match status" value="1"/>
</dbReference>
<dbReference type="Gene3D" id="3.30.450.20">
    <property type="entry name" value="PAS domain"/>
    <property type="match status" value="2"/>
</dbReference>
<dbReference type="AlphaFoldDB" id="A0ABD6BXK6"/>
<dbReference type="CDD" id="cd00130">
    <property type="entry name" value="PAS"/>
    <property type="match status" value="2"/>
</dbReference>
<evidence type="ECO:0000259" key="10">
    <source>
        <dbReference type="PROSITE" id="PS50113"/>
    </source>
</evidence>
<keyword evidence="7" id="KW-0175">Coiled coil</keyword>
<feature type="domain" description="PAC" evidence="10">
    <location>
        <begin position="83"/>
        <end position="135"/>
    </location>
</feature>
<dbReference type="PROSITE" id="PS50113">
    <property type="entry name" value="PAC"/>
    <property type="match status" value="1"/>
</dbReference>
<dbReference type="InterPro" id="IPR036097">
    <property type="entry name" value="HisK_dim/P_sf"/>
</dbReference>
<dbReference type="SUPFAM" id="SSF47384">
    <property type="entry name" value="Homodimeric domain of signal transducing histidine kinase"/>
    <property type="match status" value="1"/>
</dbReference>
<dbReference type="SUPFAM" id="SSF55785">
    <property type="entry name" value="PYP-like sensor domain (PAS domain)"/>
    <property type="match status" value="2"/>
</dbReference>
<feature type="domain" description="PAS" evidence="9">
    <location>
        <begin position="10"/>
        <end position="56"/>
    </location>
</feature>
<dbReference type="InterPro" id="IPR001610">
    <property type="entry name" value="PAC"/>
</dbReference>
<evidence type="ECO:0000256" key="1">
    <source>
        <dbReference type="ARBA" id="ARBA00000085"/>
    </source>
</evidence>
<dbReference type="InterPro" id="IPR035965">
    <property type="entry name" value="PAS-like_dom_sf"/>
</dbReference>
<dbReference type="InterPro" id="IPR004358">
    <property type="entry name" value="Sig_transdc_His_kin-like_C"/>
</dbReference>
<name>A0ABD6BXK6_9EURY</name>
<dbReference type="InterPro" id="IPR000014">
    <property type="entry name" value="PAS"/>
</dbReference>
<feature type="coiled-coil region" evidence="7">
    <location>
        <begin position="116"/>
        <end position="146"/>
    </location>
</feature>
<evidence type="ECO:0000259" key="8">
    <source>
        <dbReference type="PROSITE" id="PS50109"/>
    </source>
</evidence>
<dbReference type="Proteomes" id="UP001597185">
    <property type="component" value="Unassembled WGS sequence"/>
</dbReference>
<evidence type="ECO:0000256" key="3">
    <source>
        <dbReference type="ARBA" id="ARBA00022553"/>
    </source>
</evidence>
<accession>A0ABD6BXK6</accession>
<comment type="caution">
    <text evidence="11">The sequence shown here is derived from an EMBL/GenBank/DDBJ whole genome shotgun (WGS) entry which is preliminary data.</text>
</comment>
<keyword evidence="6" id="KW-0902">Two-component regulatory system</keyword>
<evidence type="ECO:0000256" key="7">
    <source>
        <dbReference type="SAM" id="Coils"/>
    </source>
</evidence>
<dbReference type="PRINTS" id="PR00344">
    <property type="entry name" value="BCTRLSENSOR"/>
</dbReference>
<dbReference type="EC" id="2.7.13.3" evidence="2"/>
<dbReference type="InterPro" id="IPR003594">
    <property type="entry name" value="HATPase_dom"/>
</dbReference>
<dbReference type="Pfam" id="PF02518">
    <property type="entry name" value="HATPase_c"/>
    <property type="match status" value="1"/>
</dbReference>
<dbReference type="InterPro" id="IPR036890">
    <property type="entry name" value="HATPase_C_sf"/>
</dbReference>
<organism evidence="11 12">
    <name type="scientific">Halorubrum laminariae</name>
    <dbReference type="NCBI Taxonomy" id="1433523"/>
    <lineage>
        <taxon>Archaea</taxon>
        <taxon>Methanobacteriati</taxon>
        <taxon>Methanobacteriota</taxon>
        <taxon>Stenosarchaea group</taxon>
        <taxon>Halobacteria</taxon>
        <taxon>Halobacteriales</taxon>
        <taxon>Haloferacaceae</taxon>
        <taxon>Halorubrum</taxon>
    </lineage>
</organism>
<dbReference type="CDD" id="cd00075">
    <property type="entry name" value="HATPase"/>
    <property type="match status" value="1"/>
</dbReference>
<dbReference type="SMART" id="SM00388">
    <property type="entry name" value="HisKA"/>
    <property type="match status" value="1"/>
</dbReference>
<dbReference type="InterPro" id="IPR013656">
    <property type="entry name" value="PAS_4"/>
</dbReference>
<feature type="domain" description="PAS" evidence="9">
    <location>
        <begin position="136"/>
        <end position="209"/>
    </location>
</feature>
<dbReference type="SMART" id="SM00091">
    <property type="entry name" value="PAS"/>
    <property type="match status" value="2"/>
</dbReference>
<dbReference type="SMART" id="SM00086">
    <property type="entry name" value="PAC"/>
    <property type="match status" value="2"/>
</dbReference>